<evidence type="ECO:0000256" key="2">
    <source>
        <dbReference type="ARBA" id="ARBA00007069"/>
    </source>
</evidence>
<comment type="caution">
    <text evidence="10">Lacks conserved residue(s) required for the propagation of feature annotation.</text>
</comment>
<dbReference type="SUPFAM" id="SSF161098">
    <property type="entry name" value="MetI-like"/>
    <property type="match status" value="1"/>
</dbReference>
<comment type="function">
    <text evidence="10">Part of the binding-protein-dependent transport system for phosphate; probably responsible for the translocation of the substrate across the membrane.</text>
</comment>
<evidence type="ECO:0000256" key="1">
    <source>
        <dbReference type="ARBA" id="ARBA00004651"/>
    </source>
</evidence>
<keyword evidence="7 9" id="KW-1133">Transmembrane helix</keyword>
<dbReference type="Proteomes" id="UP000515703">
    <property type="component" value="Chromosome"/>
</dbReference>
<evidence type="ECO:0000256" key="9">
    <source>
        <dbReference type="RuleBase" id="RU363032"/>
    </source>
</evidence>
<comment type="similarity">
    <text evidence="2 10">Belongs to the binding-protein-dependent transport system permease family. CysTW subfamily.</text>
</comment>
<evidence type="ECO:0000256" key="8">
    <source>
        <dbReference type="ARBA" id="ARBA00023136"/>
    </source>
</evidence>
<evidence type="ECO:0000256" key="7">
    <source>
        <dbReference type="ARBA" id="ARBA00022989"/>
    </source>
</evidence>
<feature type="domain" description="ABC transmembrane type-1" evidence="11">
    <location>
        <begin position="83"/>
        <end position="293"/>
    </location>
</feature>
<keyword evidence="6 9" id="KW-0812">Transmembrane</keyword>
<dbReference type="GO" id="GO:0006817">
    <property type="term" value="P:phosphate ion transport"/>
    <property type="evidence" value="ECO:0007669"/>
    <property type="project" value="UniProtKB-KW"/>
</dbReference>
<organism evidence="12 13">
    <name type="scientific">Anaerocolumna chitinilytica</name>
    <dbReference type="NCBI Taxonomy" id="1727145"/>
    <lineage>
        <taxon>Bacteria</taxon>
        <taxon>Bacillati</taxon>
        <taxon>Bacillota</taxon>
        <taxon>Clostridia</taxon>
        <taxon>Lachnospirales</taxon>
        <taxon>Lachnospiraceae</taxon>
        <taxon>Anaerocolumna</taxon>
    </lineage>
</organism>
<evidence type="ECO:0000256" key="4">
    <source>
        <dbReference type="ARBA" id="ARBA00022475"/>
    </source>
</evidence>
<dbReference type="Pfam" id="PF00528">
    <property type="entry name" value="BPD_transp_1"/>
    <property type="match status" value="1"/>
</dbReference>
<feature type="transmembrane region" description="Helical" evidence="9">
    <location>
        <begin position="159"/>
        <end position="177"/>
    </location>
</feature>
<keyword evidence="13" id="KW-1185">Reference proteome</keyword>
<evidence type="ECO:0000256" key="6">
    <source>
        <dbReference type="ARBA" id="ARBA00022692"/>
    </source>
</evidence>
<sequence>MMSKKVSNQNKAGKAVEYTEVLFRVIFLLSALVSVLSVVAIIVFVFAKGLKPFFGKDAYSFLQFITGLKWDPNKNLFGILYMIVGSLFATLGAIVLGVPIGLLTAVFIAELAPKKLVSVIKPGIELLAGIPSVIYGAFGLGVIVPLINKISPTGQGQSLLAVICVLTIMVLPTIISLSESSIRAVPKSYREASYGLGASKIQTIFQAVVPAARSGILTATVLGIGRAIGETMAVMMIAGNNIGGLPTSIFSKVRPLTTNIAMEMSYASGRHQDMLFATGVILFTFIMVINFTLIRLTKRLGNEGPLR</sequence>
<keyword evidence="3 9" id="KW-0813">Transport</keyword>
<evidence type="ECO:0000256" key="10">
    <source>
        <dbReference type="RuleBase" id="RU363054"/>
    </source>
</evidence>
<proteinExistence type="inferred from homology"/>
<evidence type="ECO:0000256" key="3">
    <source>
        <dbReference type="ARBA" id="ARBA00022448"/>
    </source>
</evidence>
<feature type="transmembrane region" description="Helical" evidence="9">
    <location>
        <begin position="274"/>
        <end position="294"/>
    </location>
</feature>
<dbReference type="InterPro" id="IPR000515">
    <property type="entry name" value="MetI-like"/>
</dbReference>
<accession>A0A7I8DGL7</accession>
<dbReference type="PANTHER" id="PTHR30425:SF1">
    <property type="entry name" value="PHOSPHATE TRANSPORT SYSTEM PERMEASE PROTEIN PSTC"/>
    <property type="match status" value="1"/>
</dbReference>
<evidence type="ECO:0000256" key="5">
    <source>
        <dbReference type="ARBA" id="ARBA00022592"/>
    </source>
</evidence>
<evidence type="ECO:0000313" key="12">
    <source>
        <dbReference type="EMBL" id="BCJ97653.1"/>
    </source>
</evidence>
<reference evidence="12 13" key="1">
    <citation type="submission" date="2020-08" db="EMBL/GenBank/DDBJ databases">
        <title>Draft genome sequencing of an Anaerocolumna strain isolated from anoxic soil subjected to BSD treatment.</title>
        <authorList>
            <person name="Uek A."/>
            <person name="Tonouchi A."/>
        </authorList>
    </citation>
    <scope>NUCLEOTIDE SEQUENCE [LARGE SCALE GENOMIC DNA]</scope>
    <source>
        <strain evidence="12 13">CTTW</strain>
    </source>
</reference>
<evidence type="ECO:0000313" key="13">
    <source>
        <dbReference type="Proteomes" id="UP000515703"/>
    </source>
</evidence>
<dbReference type="InterPro" id="IPR011864">
    <property type="entry name" value="Phosphate_PstC"/>
</dbReference>
<gene>
    <name evidence="12" type="primary">pstC_2</name>
    <name evidence="12" type="ORF">bsdcttw_06940</name>
</gene>
<name>A0A7I8DGL7_9FIRM</name>
<evidence type="ECO:0000259" key="11">
    <source>
        <dbReference type="PROSITE" id="PS50928"/>
    </source>
</evidence>
<dbReference type="KEGG" id="acht:bsdcttw_06940"/>
<dbReference type="GO" id="GO:0005886">
    <property type="term" value="C:plasma membrane"/>
    <property type="evidence" value="ECO:0007669"/>
    <property type="project" value="UniProtKB-SubCell"/>
</dbReference>
<protein>
    <recommendedName>
        <fullName evidence="10">Phosphate transport system permease protein</fullName>
    </recommendedName>
</protein>
<dbReference type="PANTHER" id="PTHR30425">
    <property type="entry name" value="PHOSPHATE TRANSPORT SYSTEM PERMEASE PROTEIN PST"/>
    <property type="match status" value="1"/>
</dbReference>
<dbReference type="AlphaFoldDB" id="A0A7I8DGL7"/>
<feature type="transmembrane region" description="Helical" evidence="9">
    <location>
        <begin position="79"/>
        <end position="112"/>
    </location>
</feature>
<reference evidence="12 13" key="2">
    <citation type="submission" date="2020-08" db="EMBL/GenBank/DDBJ databases">
        <authorList>
            <person name="Ueki A."/>
            <person name="Tonouchi A."/>
        </authorList>
    </citation>
    <scope>NUCLEOTIDE SEQUENCE [LARGE SCALE GENOMIC DNA]</scope>
    <source>
        <strain evidence="12 13">CTTW</strain>
    </source>
</reference>
<dbReference type="NCBIfam" id="TIGR02138">
    <property type="entry name" value="phosphate_pstC"/>
    <property type="match status" value="1"/>
</dbReference>
<keyword evidence="8 9" id="KW-0472">Membrane</keyword>
<keyword evidence="4 10" id="KW-1003">Cell membrane</keyword>
<comment type="subcellular location">
    <subcellularLocation>
        <location evidence="1 9">Cell membrane</location>
        <topology evidence="1 9">Multi-pass membrane protein</topology>
    </subcellularLocation>
</comment>
<feature type="transmembrane region" description="Helical" evidence="9">
    <location>
        <begin position="21"/>
        <end position="47"/>
    </location>
</feature>
<dbReference type="CDD" id="cd06261">
    <property type="entry name" value="TM_PBP2"/>
    <property type="match status" value="1"/>
</dbReference>
<feature type="transmembrane region" description="Helical" evidence="9">
    <location>
        <begin position="124"/>
        <end position="147"/>
    </location>
</feature>
<dbReference type="Gene3D" id="1.10.3720.10">
    <property type="entry name" value="MetI-like"/>
    <property type="match status" value="1"/>
</dbReference>
<dbReference type="PROSITE" id="PS50928">
    <property type="entry name" value="ABC_TM1"/>
    <property type="match status" value="1"/>
</dbReference>
<dbReference type="EMBL" id="AP023368">
    <property type="protein sequence ID" value="BCJ97653.1"/>
    <property type="molecule type" value="Genomic_DNA"/>
</dbReference>
<dbReference type="InterPro" id="IPR051124">
    <property type="entry name" value="Phosphate_Transport_Permease"/>
</dbReference>
<dbReference type="RefSeq" id="WP_185258059.1">
    <property type="nucleotide sequence ID" value="NZ_AP023368.1"/>
</dbReference>
<keyword evidence="5 10" id="KW-0592">Phosphate transport</keyword>
<dbReference type="GO" id="GO:0005315">
    <property type="term" value="F:phosphate transmembrane transporter activity"/>
    <property type="evidence" value="ECO:0007669"/>
    <property type="project" value="InterPro"/>
</dbReference>
<dbReference type="InterPro" id="IPR035906">
    <property type="entry name" value="MetI-like_sf"/>
</dbReference>